<protein>
    <submittedName>
        <fullName evidence="1">Uncharacterized protein</fullName>
    </submittedName>
</protein>
<proteinExistence type="predicted"/>
<dbReference type="AlphaFoldDB" id="A0A365KSE1"/>
<accession>A0A365KSE1</accession>
<evidence type="ECO:0000313" key="2">
    <source>
        <dbReference type="Proteomes" id="UP000251002"/>
    </source>
</evidence>
<evidence type="ECO:0000313" key="1">
    <source>
        <dbReference type="EMBL" id="RAZ75673.1"/>
    </source>
</evidence>
<reference evidence="1 2" key="1">
    <citation type="submission" date="2018-06" db="EMBL/GenBank/DDBJ databases">
        <title>The draft genome sequences of strains SCU63 and S1.</title>
        <authorList>
            <person name="Gan L."/>
        </authorList>
    </citation>
    <scope>NUCLEOTIDE SEQUENCE [LARGE SCALE GENOMIC DNA]</scope>
    <source>
        <strain evidence="1 2">SCU63</strain>
    </source>
</reference>
<name>A0A365KSE1_9BACL</name>
<dbReference type="EMBL" id="QLZR01000005">
    <property type="protein sequence ID" value="RAZ75673.1"/>
    <property type="molecule type" value="Genomic_DNA"/>
</dbReference>
<dbReference type="RefSeq" id="WP_112224068.1">
    <property type="nucleotide sequence ID" value="NZ_CP047673.1"/>
</dbReference>
<keyword evidence="2" id="KW-1185">Reference proteome</keyword>
<comment type="caution">
    <text evidence="1">The sequence shown here is derived from an EMBL/GenBank/DDBJ whole genome shotgun (WGS) entry which is preliminary data.</text>
</comment>
<sequence>MTKQSAILGLFFVYAQLWLEYAQLCMKYAQLRSEYAQLAKTAEKTAQALSAWAVFRFWFY</sequence>
<gene>
    <name evidence="1" type="ORF">DP120_12785</name>
</gene>
<dbReference type="Proteomes" id="UP000251002">
    <property type="component" value="Unassembled WGS sequence"/>
</dbReference>
<organism evidence="1 2">
    <name type="scientific">Planococcus halotolerans</name>
    <dbReference type="NCBI Taxonomy" id="2233542"/>
    <lineage>
        <taxon>Bacteria</taxon>
        <taxon>Bacillati</taxon>
        <taxon>Bacillota</taxon>
        <taxon>Bacilli</taxon>
        <taxon>Bacillales</taxon>
        <taxon>Caryophanaceae</taxon>
        <taxon>Planococcus</taxon>
    </lineage>
</organism>